<dbReference type="InterPro" id="IPR045854">
    <property type="entry name" value="NO2/SO3_Rdtase_4Fe4S_sf"/>
</dbReference>
<dbReference type="Proteomes" id="UP001475781">
    <property type="component" value="Chromosome"/>
</dbReference>
<evidence type="ECO:0000256" key="3">
    <source>
        <dbReference type="ARBA" id="ARBA00023004"/>
    </source>
</evidence>
<keyword evidence="6" id="KW-1185">Reference proteome</keyword>
<keyword evidence="4" id="KW-0411">Iron-sulfur</keyword>
<accession>A0ABZ2W718</accession>
<keyword evidence="2" id="KW-0479">Metal-binding</keyword>
<protein>
    <submittedName>
        <fullName evidence="5">Uncharacterized protein</fullName>
    </submittedName>
</protein>
<name>A0ABZ2W718_9GAMM</name>
<evidence type="ECO:0000313" key="5">
    <source>
        <dbReference type="EMBL" id="WZF90320.1"/>
    </source>
</evidence>
<evidence type="ECO:0000256" key="1">
    <source>
        <dbReference type="ARBA" id="ARBA00022485"/>
    </source>
</evidence>
<evidence type="ECO:0000256" key="2">
    <source>
        <dbReference type="ARBA" id="ARBA00022723"/>
    </source>
</evidence>
<evidence type="ECO:0000313" key="6">
    <source>
        <dbReference type="Proteomes" id="UP001475781"/>
    </source>
</evidence>
<evidence type="ECO:0000256" key="4">
    <source>
        <dbReference type="ARBA" id="ARBA00023014"/>
    </source>
</evidence>
<dbReference type="Gene3D" id="3.30.413.10">
    <property type="entry name" value="Sulfite Reductase Hemoprotein, domain 1"/>
    <property type="match status" value="1"/>
</dbReference>
<sequence>MNRLYRENIDVDTVLAELRPLFRAYREQREAGEHFGDFLVRSGMVEAERTPTMLHEALK</sequence>
<keyword evidence="3" id="KW-0408">Iron</keyword>
<reference evidence="5 6" key="1">
    <citation type="submission" date="2022-07" db="EMBL/GenBank/DDBJ databases">
        <title>A copper resistant bacterium isolated from sediment samples of deep sea hydrothermal areas.</title>
        <authorList>
            <person name="Zeng X."/>
        </authorList>
    </citation>
    <scope>NUCLEOTIDE SEQUENCE [LARGE SCALE GENOMIC DNA]</scope>
    <source>
        <strain evidence="6">CuT 6</strain>
    </source>
</reference>
<gene>
    <name evidence="5" type="ORF">NLK58_09095</name>
</gene>
<keyword evidence="1" id="KW-0004">4Fe-4S</keyword>
<proteinExistence type="predicted"/>
<dbReference type="RefSeq" id="WP_117618212.1">
    <property type="nucleotide sequence ID" value="NZ_CP101118.1"/>
</dbReference>
<dbReference type="SUPFAM" id="SSF56014">
    <property type="entry name" value="Nitrite and sulphite reductase 4Fe-4S domain-like"/>
    <property type="match status" value="1"/>
</dbReference>
<organism evidence="5 6">
    <name type="scientific">Marinobacter metalliresistant</name>
    <dbReference type="NCBI Taxonomy" id="2961995"/>
    <lineage>
        <taxon>Bacteria</taxon>
        <taxon>Pseudomonadati</taxon>
        <taxon>Pseudomonadota</taxon>
        <taxon>Gammaproteobacteria</taxon>
        <taxon>Pseudomonadales</taxon>
        <taxon>Marinobacteraceae</taxon>
        <taxon>Marinobacter</taxon>
    </lineage>
</organism>
<dbReference type="EMBL" id="CP101118">
    <property type="protein sequence ID" value="WZF90320.1"/>
    <property type="molecule type" value="Genomic_DNA"/>
</dbReference>